<reference evidence="1 2" key="1">
    <citation type="journal article" name="Front. Microbiol.">
        <title>Sugar Metabolism of the First Thermophilic Planctomycete Thermogutta terrifontis: Comparative Genomic and Transcriptomic Approaches.</title>
        <authorList>
            <person name="Elcheninov A.G."/>
            <person name="Menzel P."/>
            <person name="Gudbergsdottir S.R."/>
            <person name="Slesarev A.I."/>
            <person name="Kadnikov V.V."/>
            <person name="Krogh A."/>
            <person name="Bonch-Osmolovskaya E.A."/>
            <person name="Peng X."/>
            <person name="Kublanov I.V."/>
        </authorList>
    </citation>
    <scope>NUCLEOTIDE SEQUENCE [LARGE SCALE GENOMIC DNA]</scope>
    <source>
        <strain evidence="1 2">R1</strain>
    </source>
</reference>
<keyword evidence="2" id="KW-1185">Reference proteome</keyword>
<sequence>MIRAEDVFTQELSMKPGKAREFGVITGGGVANEKKPSVGEIHDRADTC</sequence>
<accession>A0A286RKX8</accession>
<dbReference type="EMBL" id="CP018477">
    <property type="protein sequence ID" value="ASV76620.1"/>
    <property type="molecule type" value="Genomic_DNA"/>
</dbReference>
<dbReference type="Proteomes" id="UP000215086">
    <property type="component" value="Chromosome"/>
</dbReference>
<dbReference type="AlphaFoldDB" id="A0A286RKX8"/>
<organism evidence="1 2">
    <name type="scientific">Thermogutta terrifontis</name>
    <dbReference type="NCBI Taxonomy" id="1331910"/>
    <lineage>
        <taxon>Bacteria</taxon>
        <taxon>Pseudomonadati</taxon>
        <taxon>Planctomycetota</taxon>
        <taxon>Planctomycetia</taxon>
        <taxon>Pirellulales</taxon>
        <taxon>Thermoguttaceae</taxon>
        <taxon>Thermogutta</taxon>
    </lineage>
</organism>
<proteinExistence type="predicted"/>
<protein>
    <submittedName>
        <fullName evidence="1">Uncharacterized protein</fullName>
    </submittedName>
</protein>
<evidence type="ECO:0000313" key="1">
    <source>
        <dbReference type="EMBL" id="ASV76620.1"/>
    </source>
</evidence>
<evidence type="ECO:0000313" key="2">
    <source>
        <dbReference type="Proteomes" id="UP000215086"/>
    </source>
</evidence>
<dbReference type="KEGG" id="ttf:THTE_4019"/>
<name>A0A286RKX8_9BACT</name>
<gene>
    <name evidence="1" type="ORF">THTE_4019</name>
</gene>